<dbReference type="GO" id="GO:0005737">
    <property type="term" value="C:cytoplasm"/>
    <property type="evidence" value="ECO:0007669"/>
    <property type="project" value="UniProtKB-SubCell"/>
</dbReference>
<evidence type="ECO:0000256" key="5">
    <source>
        <dbReference type="ARBA" id="ARBA00022723"/>
    </source>
</evidence>
<comment type="catalytic activity">
    <reaction evidence="11">
        <text>tRNA(Phe) + L-phenylalanine + ATP = L-phenylalanyl-tRNA(Phe) + AMP + diphosphate + H(+)</text>
        <dbReference type="Rhea" id="RHEA:19413"/>
        <dbReference type="Rhea" id="RHEA-COMP:9668"/>
        <dbReference type="Rhea" id="RHEA-COMP:9699"/>
        <dbReference type="ChEBI" id="CHEBI:15378"/>
        <dbReference type="ChEBI" id="CHEBI:30616"/>
        <dbReference type="ChEBI" id="CHEBI:33019"/>
        <dbReference type="ChEBI" id="CHEBI:58095"/>
        <dbReference type="ChEBI" id="CHEBI:78442"/>
        <dbReference type="ChEBI" id="CHEBI:78531"/>
        <dbReference type="ChEBI" id="CHEBI:456215"/>
        <dbReference type="EC" id="6.1.1.20"/>
    </reaction>
</comment>
<dbReference type="CDD" id="cd00496">
    <property type="entry name" value="PheRS_alpha_core"/>
    <property type="match status" value="1"/>
</dbReference>
<comment type="caution">
    <text evidence="11">Lacks conserved residue(s) required for the propagation of feature annotation.</text>
</comment>
<evidence type="ECO:0000256" key="6">
    <source>
        <dbReference type="ARBA" id="ARBA00022741"/>
    </source>
</evidence>
<evidence type="ECO:0000256" key="8">
    <source>
        <dbReference type="ARBA" id="ARBA00022842"/>
    </source>
</evidence>
<dbReference type="FunFam" id="3.30.930.10:FF:000095">
    <property type="entry name" value="Phenylalanine--tRNA ligase alpha subunit"/>
    <property type="match status" value="1"/>
</dbReference>
<dbReference type="NCBIfam" id="NF003210">
    <property type="entry name" value="PRK04172.1"/>
    <property type="match status" value="1"/>
</dbReference>
<dbReference type="GO" id="GO:0000287">
    <property type="term" value="F:magnesium ion binding"/>
    <property type="evidence" value="ECO:0007669"/>
    <property type="project" value="UniProtKB-UniRule"/>
</dbReference>
<dbReference type="Gene3D" id="3.30.1370.240">
    <property type="match status" value="1"/>
</dbReference>
<keyword evidence="7 11" id="KW-0067">ATP-binding</keyword>
<name>A0A328PZR5_9EURY</name>
<sequence>MIEKIINELHLYEKKLLDGLAKNSNLTPEEIAKLEQMPVKAVTSAAGMLESKNIITVDKTSTDNISLSEEGKDYALNGLPEHRILKALQDFSNEGKDEVGMDEVIERAKVSKAQMNFSIGILMRHHWAKMNNGKLAITDEGKNADISSLPQVKFLKFLHDKKQITEENIPEEFIKVRAEFNKRKDLLNIKTSQDFHFILNDIGKKILDEGFSIQNEATQLTHDQLKTGSWKNLHYRGYDINASAPKNYPGKIHPLQQTIEEIRDIFIDMGFDEAKGTILESAFWNFDMLFQPQDHAAREMQDTFYVSNPSQATLPGGDLVEKTRAEHEHGGNTGSEGWNYKWNEDIAKQIVLRTHTTGLSVRYLSKHQPPLKMFSVGRVFRRETINYKHLPEFHQVEGIVAGEDMSFKNLLGILKEFYRKLGFKVRFRPAYFPYTYLSIESEIYVPEKKSWMELGGSGMFRPEVLEPLGIKTQVAAFGLGIERLAMMRYGIEDIRMLYQSDIGWLRKLPVTRNIKNF</sequence>
<feature type="binding site" evidence="11">
    <location>
        <position position="460"/>
    </location>
    <ligand>
        <name>L-phenylalanine</name>
        <dbReference type="ChEBI" id="CHEBI:58095"/>
    </ligand>
</feature>
<evidence type="ECO:0000256" key="11">
    <source>
        <dbReference type="HAMAP-Rule" id="MF_00282"/>
    </source>
</evidence>
<evidence type="ECO:0000313" key="13">
    <source>
        <dbReference type="EMBL" id="RAP03472.1"/>
    </source>
</evidence>
<dbReference type="InterPro" id="IPR036390">
    <property type="entry name" value="WH_DNA-bd_sf"/>
</dbReference>
<keyword evidence="10 11" id="KW-0030">Aminoacyl-tRNA synthetase</keyword>
<gene>
    <name evidence="11" type="primary">pheS</name>
    <name evidence="13" type="ORF">CA615_02135</name>
</gene>
<dbReference type="AlphaFoldDB" id="A0A328PZR5"/>
<dbReference type="PROSITE" id="PS50862">
    <property type="entry name" value="AA_TRNA_LIGASE_II"/>
    <property type="match status" value="1"/>
</dbReference>
<comment type="similarity">
    <text evidence="2 11">Belongs to the class-II aminoacyl-tRNA synthetase family. Phe-tRNA synthetase alpha subunit type 2 subfamily.</text>
</comment>
<dbReference type="InterPro" id="IPR022917">
    <property type="entry name" value="Phe_tRNA_ligase_alpha_bac/arc"/>
</dbReference>
<evidence type="ECO:0000256" key="2">
    <source>
        <dbReference type="ARBA" id="ARBA00006703"/>
    </source>
</evidence>
<dbReference type="Pfam" id="PF01409">
    <property type="entry name" value="tRNA-synt_2d"/>
    <property type="match status" value="1"/>
</dbReference>
<comment type="subcellular location">
    <subcellularLocation>
        <location evidence="1 11">Cytoplasm</location>
    </subcellularLocation>
</comment>
<keyword evidence="3 11" id="KW-0963">Cytoplasm</keyword>
<dbReference type="PANTHER" id="PTHR11538">
    <property type="entry name" value="PHENYLALANYL-TRNA SYNTHETASE"/>
    <property type="match status" value="1"/>
</dbReference>
<keyword evidence="9 11" id="KW-0648">Protein biosynthesis</keyword>
<dbReference type="InterPro" id="IPR004529">
    <property type="entry name" value="Phe-tRNA-synth_IIc_asu"/>
</dbReference>
<feature type="binding site" evidence="11">
    <location>
        <position position="434"/>
    </location>
    <ligand>
        <name>L-phenylalanine</name>
        <dbReference type="ChEBI" id="CHEBI:58095"/>
    </ligand>
</feature>
<feature type="binding site" evidence="11">
    <location>
        <position position="357"/>
    </location>
    <ligand>
        <name>L-phenylalanine</name>
        <dbReference type="ChEBI" id="CHEBI:58095"/>
    </ligand>
</feature>
<feature type="binding site" evidence="11">
    <location>
        <begin position="395"/>
        <end position="397"/>
    </location>
    <ligand>
        <name>L-phenylalanine</name>
        <dbReference type="ChEBI" id="CHEBI:58095"/>
    </ligand>
</feature>
<keyword evidence="6 11" id="KW-0547">Nucleotide-binding</keyword>
<evidence type="ECO:0000256" key="7">
    <source>
        <dbReference type="ARBA" id="ARBA00022840"/>
    </source>
</evidence>
<dbReference type="GO" id="GO:0000049">
    <property type="term" value="F:tRNA binding"/>
    <property type="evidence" value="ECO:0007669"/>
    <property type="project" value="InterPro"/>
</dbReference>
<dbReference type="EC" id="6.1.1.20" evidence="11"/>
<evidence type="ECO:0000256" key="9">
    <source>
        <dbReference type="ARBA" id="ARBA00022917"/>
    </source>
</evidence>
<evidence type="ECO:0000256" key="3">
    <source>
        <dbReference type="ARBA" id="ARBA00022490"/>
    </source>
</evidence>
<dbReference type="SUPFAM" id="SSF46785">
    <property type="entry name" value="Winged helix' DNA-binding domain"/>
    <property type="match status" value="1"/>
</dbReference>
<keyword evidence="4 11" id="KW-0436">Ligase</keyword>
<comment type="subunit">
    <text evidence="11">Tetramer of two alpha and two beta subunits.</text>
</comment>
<dbReference type="NCBIfam" id="TIGR00468">
    <property type="entry name" value="pheS"/>
    <property type="match status" value="1"/>
</dbReference>
<proteinExistence type="inferred from homology"/>
<evidence type="ECO:0000256" key="1">
    <source>
        <dbReference type="ARBA" id="ARBA00004496"/>
    </source>
</evidence>
<comment type="caution">
    <text evidence="13">The sequence shown here is derived from an EMBL/GenBank/DDBJ whole genome shotgun (WGS) entry which is preliminary data.</text>
</comment>
<dbReference type="Gene3D" id="1.10.10.2330">
    <property type="match status" value="1"/>
</dbReference>
<dbReference type="PANTHER" id="PTHR11538:SF40">
    <property type="entry name" value="PHENYLALANINE--TRNA LIGASE ALPHA SUBUNIT"/>
    <property type="match status" value="1"/>
</dbReference>
<reference evidence="13 14" key="1">
    <citation type="submission" date="2017-05" db="EMBL/GenBank/DDBJ databases">
        <title>Host range expansion of the Methanosphaera genus to humans and monogastric animals involves recent and extensive reduction in genome content.</title>
        <authorList>
            <person name="Hoedt E.C."/>
            <person name="Volmer J.G."/>
            <person name="Parks D.H."/>
            <person name="Rosewarne C.P."/>
            <person name="Denman S.E."/>
            <person name="Mcsweeney C.S."/>
            <person name="O Cuiv P."/>
            <person name="Hugenholtz P."/>
            <person name="Tyson G.W."/>
            <person name="Morrison M."/>
        </authorList>
    </citation>
    <scope>NUCLEOTIDE SEQUENCE [LARGE SCALE GENOMIC DNA]</scope>
    <source>
        <strain evidence="13 14">PA5</strain>
    </source>
</reference>
<evidence type="ECO:0000256" key="10">
    <source>
        <dbReference type="ARBA" id="ARBA00023146"/>
    </source>
</evidence>
<protein>
    <recommendedName>
        <fullName evidence="11">Phenylalanine--tRNA ligase alpha subunit</fullName>
        <ecNumber evidence="11">6.1.1.20</ecNumber>
    </recommendedName>
    <alternativeName>
        <fullName evidence="11">Phenylalanyl-tRNA synthetase alpha subunit</fullName>
        <shortName evidence="11">PheRS</shortName>
    </alternativeName>
</protein>
<dbReference type="InterPro" id="IPR006195">
    <property type="entry name" value="aa-tRNA-synth_II"/>
</dbReference>
<accession>A0A328PZR5</accession>
<keyword evidence="8 11" id="KW-0460">Magnesium</keyword>
<dbReference type="Gene3D" id="1.10.10.2320">
    <property type="match status" value="1"/>
</dbReference>
<feature type="domain" description="Aminoacyl-transfer RNA synthetases class-II family profile" evidence="12">
    <location>
        <begin position="262"/>
        <end position="509"/>
    </location>
</feature>
<dbReference type="InterPro" id="IPR002319">
    <property type="entry name" value="Phenylalanyl-tRNA_Synthase"/>
</dbReference>
<dbReference type="GO" id="GO:0005524">
    <property type="term" value="F:ATP binding"/>
    <property type="evidence" value="ECO:0007669"/>
    <property type="project" value="UniProtKB-UniRule"/>
</dbReference>
<dbReference type="InterPro" id="IPR045864">
    <property type="entry name" value="aa-tRNA-synth_II/BPL/LPL"/>
</dbReference>
<dbReference type="SUPFAM" id="SSF55681">
    <property type="entry name" value="Class II aaRS and biotin synthetases"/>
    <property type="match status" value="1"/>
</dbReference>
<dbReference type="GO" id="GO:0004826">
    <property type="term" value="F:phenylalanine-tRNA ligase activity"/>
    <property type="evidence" value="ECO:0007669"/>
    <property type="project" value="UniProtKB-UniRule"/>
</dbReference>
<evidence type="ECO:0000256" key="4">
    <source>
        <dbReference type="ARBA" id="ARBA00022598"/>
    </source>
</evidence>
<dbReference type="GO" id="GO:0006432">
    <property type="term" value="P:phenylalanyl-tRNA aminoacylation"/>
    <property type="evidence" value="ECO:0007669"/>
    <property type="project" value="UniProtKB-UniRule"/>
</dbReference>
<dbReference type="EMBL" id="NGJK01000022">
    <property type="protein sequence ID" value="RAP03472.1"/>
    <property type="molecule type" value="Genomic_DNA"/>
</dbReference>
<dbReference type="Proteomes" id="UP000248557">
    <property type="component" value="Unassembled WGS sequence"/>
</dbReference>
<keyword evidence="5 11" id="KW-0479">Metal-binding</keyword>
<evidence type="ECO:0000313" key="14">
    <source>
        <dbReference type="Proteomes" id="UP000248557"/>
    </source>
</evidence>
<evidence type="ECO:0000259" key="12">
    <source>
        <dbReference type="PROSITE" id="PS50862"/>
    </source>
</evidence>
<organism evidence="13 14">
    <name type="scientific">Methanosphaera stadtmanae</name>
    <dbReference type="NCBI Taxonomy" id="2317"/>
    <lineage>
        <taxon>Archaea</taxon>
        <taxon>Methanobacteriati</taxon>
        <taxon>Methanobacteriota</taxon>
        <taxon>Methanomada group</taxon>
        <taxon>Methanobacteria</taxon>
        <taxon>Methanobacteriales</taxon>
        <taxon>Methanobacteriaceae</taxon>
        <taxon>Methanosphaera</taxon>
    </lineage>
</organism>
<dbReference type="HAMAP" id="MF_00282">
    <property type="entry name" value="Phe_tRNA_synth_alpha2"/>
    <property type="match status" value="1"/>
</dbReference>
<dbReference type="RefSeq" id="WP_112149366.1">
    <property type="nucleotide sequence ID" value="NZ_CATZNA010000108.1"/>
</dbReference>
<dbReference type="Gene3D" id="3.30.930.10">
    <property type="entry name" value="Bira Bifunctional Protein, Domain 2"/>
    <property type="match status" value="1"/>
</dbReference>
<comment type="cofactor">
    <cofactor evidence="11">
        <name>Mg(2+)</name>
        <dbReference type="ChEBI" id="CHEBI:18420"/>
    </cofactor>
    <text evidence="11">Binds 2 magnesium ions per tetramer.</text>
</comment>